<dbReference type="InterPro" id="IPR011705">
    <property type="entry name" value="BACK"/>
</dbReference>
<dbReference type="Proteomes" id="UP000265703">
    <property type="component" value="Unassembled WGS sequence"/>
</dbReference>
<dbReference type="Pfam" id="PF00651">
    <property type="entry name" value="BTB"/>
    <property type="match status" value="1"/>
</dbReference>
<dbReference type="SUPFAM" id="SSF54695">
    <property type="entry name" value="POZ domain"/>
    <property type="match status" value="1"/>
</dbReference>
<dbReference type="InterPro" id="IPR051481">
    <property type="entry name" value="BTB-POZ/Galectin-3-binding"/>
</dbReference>
<proteinExistence type="predicted"/>
<reference evidence="3 4" key="1">
    <citation type="submission" date="2018-06" db="EMBL/GenBank/DDBJ databases">
        <title>Comparative genomics reveals the genomic features of Rhizophagus irregularis, R. cerebriforme, R. diaphanum and Gigaspora rosea, and their symbiotic lifestyle signature.</title>
        <authorList>
            <person name="Morin E."/>
            <person name="San Clemente H."/>
            <person name="Chen E.C.H."/>
            <person name="De La Providencia I."/>
            <person name="Hainaut M."/>
            <person name="Kuo A."/>
            <person name="Kohler A."/>
            <person name="Murat C."/>
            <person name="Tang N."/>
            <person name="Roy S."/>
            <person name="Loubradou J."/>
            <person name="Henrissat B."/>
            <person name="Grigoriev I.V."/>
            <person name="Corradi N."/>
            <person name="Roux C."/>
            <person name="Martin F.M."/>
        </authorList>
    </citation>
    <scope>NUCLEOTIDE SEQUENCE [LARGE SCALE GENOMIC DNA]</scope>
    <source>
        <strain evidence="3 4">DAOM 227022</strain>
    </source>
</reference>
<dbReference type="EMBL" id="QKYT01000133">
    <property type="protein sequence ID" value="RIA92177.1"/>
    <property type="molecule type" value="Genomic_DNA"/>
</dbReference>
<dbReference type="Gene3D" id="1.25.40.420">
    <property type="match status" value="1"/>
</dbReference>
<comment type="caution">
    <text evidence="3">The sequence shown here is derived from an EMBL/GenBank/DDBJ whole genome shotgun (WGS) entry which is preliminary data.</text>
</comment>
<gene>
    <name evidence="3" type="ORF">C1645_821076</name>
</gene>
<dbReference type="OrthoDB" id="6335872at2759"/>
<dbReference type="PROSITE" id="PS51886">
    <property type="entry name" value="TLDC"/>
    <property type="match status" value="1"/>
</dbReference>
<dbReference type="PANTHER" id="PTHR24410">
    <property type="entry name" value="HL07962P-RELATED"/>
    <property type="match status" value="1"/>
</dbReference>
<dbReference type="PANTHER" id="PTHR24410:SF23">
    <property type="entry name" value="BTB DOMAIN-CONTAINING PROTEIN-RELATED"/>
    <property type="match status" value="1"/>
</dbReference>
<organism evidence="3 4">
    <name type="scientific">Glomus cerebriforme</name>
    <dbReference type="NCBI Taxonomy" id="658196"/>
    <lineage>
        <taxon>Eukaryota</taxon>
        <taxon>Fungi</taxon>
        <taxon>Fungi incertae sedis</taxon>
        <taxon>Mucoromycota</taxon>
        <taxon>Glomeromycotina</taxon>
        <taxon>Glomeromycetes</taxon>
        <taxon>Glomerales</taxon>
        <taxon>Glomeraceae</taxon>
        <taxon>Glomus</taxon>
    </lineage>
</organism>
<name>A0A397T7G1_9GLOM</name>
<dbReference type="PROSITE" id="PS50097">
    <property type="entry name" value="BTB"/>
    <property type="match status" value="1"/>
</dbReference>
<dbReference type="CDD" id="cd18186">
    <property type="entry name" value="BTB_POZ_ZBTB_KLHL-like"/>
    <property type="match status" value="1"/>
</dbReference>
<evidence type="ECO:0000313" key="4">
    <source>
        <dbReference type="Proteomes" id="UP000265703"/>
    </source>
</evidence>
<dbReference type="InterPro" id="IPR000210">
    <property type="entry name" value="BTB/POZ_dom"/>
</dbReference>
<protein>
    <recommendedName>
        <fullName evidence="5">BTB/POZ protein</fullName>
    </recommendedName>
</protein>
<dbReference type="Pfam" id="PF07534">
    <property type="entry name" value="TLD"/>
    <property type="match status" value="1"/>
</dbReference>
<evidence type="ECO:0008006" key="5">
    <source>
        <dbReference type="Google" id="ProtNLM"/>
    </source>
</evidence>
<feature type="domain" description="BTB" evidence="1">
    <location>
        <begin position="23"/>
        <end position="96"/>
    </location>
</feature>
<dbReference type="InterPro" id="IPR006571">
    <property type="entry name" value="TLDc_dom"/>
</dbReference>
<keyword evidence="4" id="KW-1185">Reference proteome</keyword>
<sequence length="460" mass="54104">MTFEYSQEVVDDLENLFETEEGCDVIIYAGENENVKKIYAHSSILRTRSQYFRAAFSNEWAVKKDGKFIFRKPNISPQFFTIILRFIYCGKIDLTELQGPDVLNLLITVDELNIQTLISCIQEYLVKNKDKYLQQNPIEILEAVHQHESFTDLLSFCIERICIEPETLFNSDKFIRLKASLLELLLKRDDLLLDEIDIWDNLIRWCLAQHSNISQDVTKWNKEEIIIMERTIHKFIPLIRFYYISSDDFIRKIYPFKRIIQEDLIDDILFFHMAKDKKQDIYMQSPRGLKFNSVIIKPQHFAIFASWIEKKNYSHYHVRNIPYNFNLLYRSSKDGDAAATFHKKCDYKGSTLTVAKIRGSEQIVGGYNPLNWNSTTWVLSSDSFIFSFINRTNLQTAKISYKIGNPVSWQLLTLHGPIFSNDLQCRDKGWSSEQCSYSNVSIPRGKFYVDDYEVFQVIKK</sequence>
<evidence type="ECO:0000259" key="2">
    <source>
        <dbReference type="PROSITE" id="PS51886"/>
    </source>
</evidence>
<evidence type="ECO:0000313" key="3">
    <source>
        <dbReference type="EMBL" id="RIA92177.1"/>
    </source>
</evidence>
<evidence type="ECO:0000259" key="1">
    <source>
        <dbReference type="PROSITE" id="PS50097"/>
    </source>
</evidence>
<feature type="domain" description="TLDc" evidence="2">
    <location>
        <begin position="294"/>
        <end position="458"/>
    </location>
</feature>
<dbReference type="Pfam" id="PF07707">
    <property type="entry name" value="BACK"/>
    <property type="match status" value="1"/>
</dbReference>
<accession>A0A397T7G1</accession>
<dbReference type="SMART" id="SM00225">
    <property type="entry name" value="BTB"/>
    <property type="match status" value="1"/>
</dbReference>
<dbReference type="InterPro" id="IPR011333">
    <property type="entry name" value="SKP1/BTB/POZ_sf"/>
</dbReference>
<dbReference type="Gene3D" id="3.30.710.10">
    <property type="entry name" value="Potassium Channel Kv1.1, Chain A"/>
    <property type="match status" value="1"/>
</dbReference>
<dbReference type="AlphaFoldDB" id="A0A397T7G1"/>